<keyword evidence="2" id="KW-1185">Reference proteome</keyword>
<evidence type="ECO:0000313" key="1">
    <source>
        <dbReference type="EMBL" id="GCC30675.1"/>
    </source>
</evidence>
<proteinExistence type="predicted"/>
<protein>
    <submittedName>
        <fullName evidence="1">Uncharacterized protein</fullName>
    </submittedName>
</protein>
<accession>A0A401SJY4</accession>
<comment type="caution">
    <text evidence="1">The sequence shown here is derived from an EMBL/GenBank/DDBJ whole genome shotgun (WGS) entry which is preliminary data.</text>
</comment>
<evidence type="ECO:0000313" key="2">
    <source>
        <dbReference type="Proteomes" id="UP000287033"/>
    </source>
</evidence>
<name>A0A401SJY4_CHIPU</name>
<dbReference type="Proteomes" id="UP000287033">
    <property type="component" value="Unassembled WGS sequence"/>
</dbReference>
<organism evidence="1 2">
    <name type="scientific">Chiloscyllium punctatum</name>
    <name type="common">Brownbanded bambooshark</name>
    <name type="synonym">Hemiscyllium punctatum</name>
    <dbReference type="NCBI Taxonomy" id="137246"/>
    <lineage>
        <taxon>Eukaryota</taxon>
        <taxon>Metazoa</taxon>
        <taxon>Chordata</taxon>
        <taxon>Craniata</taxon>
        <taxon>Vertebrata</taxon>
        <taxon>Chondrichthyes</taxon>
        <taxon>Elasmobranchii</taxon>
        <taxon>Galeomorphii</taxon>
        <taxon>Galeoidea</taxon>
        <taxon>Orectolobiformes</taxon>
        <taxon>Hemiscylliidae</taxon>
        <taxon>Chiloscyllium</taxon>
    </lineage>
</organism>
<dbReference type="EMBL" id="BEZZ01000317">
    <property type="protein sequence ID" value="GCC30675.1"/>
    <property type="molecule type" value="Genomic_DNA"/>
</dbReference>
<dbReference type="AlphaFoldDB" id="A0A401SJY4"/>
<reference evidence="1 2" key="1">
    <citation type="journal article" date="2018" name="Nat. Ecol. Evol.">
        <title>Shark genomes provide insights into elasmobranch evolution and the origin of vertebrates.</title>
        <authorList>
            <person name="Hara Y"/>
            <person name="Yamaguchi K"/>
            <person name="Onimaru K"/>
            <person name="Kadota M"/>
            <person name="Koyanagi M"/>
            <person name="Keeley SD"/>
            <person name="Tatsumi K"/>
            <person name="Tanaka K"/>
            <person name="Motone F"/>
            <person name="Kageyama Y"/>
            <person name="Nozu R"/>
            <person name="Adachi N"/>
            <person name="Nishimura O"/>
            <person name="Nakagawa R"/>
            <person name="Tanegashima C"/>
            <person name="Kiyatake I"/>
            <person name="Matsumoto R"/>
            <person name="Murakumo K"/>
            <person name="Nishida K"/>
            <person name="Terakita A"/>
            <person name="Kuratani S"/>
            <person name="Sato K"/>
            <person name="Hyodo S Kuraku.S."/>
        </authorList>
    </citation>
    <scope>NUCLEOTIDE SEQUENCE [LARGE SCALE GENOMIC DNA]</scope>
</reference>
<gene>
    <name evidence="1" type="ORF">chiPu_0009129</name>
</gene>
<sequence length="71" mass="8157">MVEVTLQPIDVSGCQNGRFTRIADISAKTIWNLLHQERQVAQLIPRQEDQQYSGMMLCYRSVQKDIFGLTS</sequence>